<proteinExistence type="predicted"/>
<dbReference type="Proteomes" id="UP000007819">
    <property type="component" value="Unassembled WGS sequence"/>
</dbReference>
<dbReference type="PANTHER" id="PTHR31912:SF34">
    <property type="entry name" value="NOTOCHORD-RELATED PROTEIN"/>
    <property type="match status" value="1"/>
</dbReference>
<dbReference type="EnsemblMetazoa" id="XM_008187409.1">
    <property type="protein sequence ID" value="XP_008185631.1"/>
    <property type="gene ID" value="LOC103310138"/>
</dbReference>
<dbReference type="GeneID" id="103310138"/>
<dbReference type="AlphaFoldDB" id="A0A8R2B806"/>
<reference evidence="1" key="2">
    <citation type="submission" date="2022-06" db="UniProtKB">
        <authorList>
            <consortium name="EnsemblMetazoa"/>
        </authorList>
    </citation>
    <scope>IDENTIFICATION</scope>
</reference>
<keyword evidence="2" id="KW-1185">Reference proteome</keyword>
<protein>
    <submittedName>
        <fullName evidence="1">Uncharacterized protein</fullName>
    </submittedName>
</protein>
<organism evidence="1 2">
    <name type="scientific">Acyrthosiphon pisum</name>
    <name type="common">Pea aphid</name>
    <dbReference type="NCBI Taxonomy" id="7029"/>
    <lineage>
        <taxon>Eukaryota</taxon>
        <taxon>Metazoa</taxon>
        <taxon>Ecdysozoa</taxon>
        <taxon>Arthropoda</taxon>
        <taxon>Hexapoda</taxon>
        <taxon>Insecta</taxon>
        <taxon>Pterygota</taxon>
        <taxon>Neoptera</taxon>
        <taxon>Paraneoptera</taxon>
        <taxon>Hemiptera</taxon>
        <taxon>Sternorrhyncha</taxon>
        <taxon>Aphidomorpha</taxon>
        <taxon>Aphidoidea</taxon>
        <taxon>Aphididae</taxon>
        <taxon>Macrosiphini</taxon>
        <taxon>Acyrthosiphon</taxon>
    </lineage>
</organism>
<dbReference type="PANTHER" id="PTHR31912">
    <property type="entry name" value="IP13529P"/>
    <property type="match status" value="1"/>
</dbReference>
<evidence type="ECO:0000313" key="2">
    <source>
        <dbReference type="Proteomes" id="UP000007819"/>
    </source>
</evidence>
<name>A0A8R2B806_ACYPI</name>
<dbReference type="KEGG" id="api:103310138"/>
<dbReference type="OrthoDB" id="6625353at2759"/>
<reference evidence="2" key="1">
    <citation type="submission" date="2010-06" db="EMBL/GenBank/DDBJ databases">
        <authorList>
            <person name="Jiang H."/>
            <person name="Abraham K."/>
            <person name="Ali S."/>
            <person name="Alsbrooks S.L."/>
            <person name="Anim B.N."/>
            <person name="Anosike U.S."/>
            <person name="Attaway T."/>
            <person name="Bandaranaike D.P."/>
            <person name="Battles P.K."/>
            <person name="Bell S.N."/>
            <person name="Bell A.V."/>
            <person name="Beltran B."/>
            <person name="Bickham C."/>
            <person name="Bustamante Y."/>
            <person name="Caleb T."/>
            <person name="Canada A."/>
            <person name="Cardenas V."/>
            <person name="Carter K."/>
            <person name="Chacko J."/>
            <person name="Chandrabose M.N."/>
            <person name="Chavez D."/>
            <person name="Chavez A."/>
            <person name="Chen L."/>
            <person name="Chu H.-S."/>
            <person name="Claassen K.J."/>
            <person name="Cockrell R."/>
            <person name="Collins M."/>
            <person name="Cooper J.A."/>
            <person name="Cree A."/>
            <person name="Curry S.M."/>
            <person name="Da Y."/>
            <person name="Dao M.D."/>
            <person name="Das B."/>
            <person name="Davila M.-L."/>
            <person name="Davy-Carroll L."/>
            <person name="Denson S."/>
            <person name="Dinh H."/>
            <person name="Ebong V.E."/>
            <person name="Edwards J.R."/>
            <person name="Egan A."/>
            <person name="El-Daye J."/>
            <person name="Escobedo L."/>
            <person name="Fernandez S."/>
            <person name="Fernando P.R."/>
            <person name="Flagg N."/>
            <person name="Forbes L.D."/>
            <person name="Fowler R.G."/>
            <person name="Fu Q."/>
            <person name="Gabisi R.A."/>
            <person name="Ganer J."/>
            <person name="Garbino Pronczuk A."/>
            <person name="Garcia R.M."/>
            <person name="Garner T."/>
            <person name="Garrett T.E."/>
            <person name="Gonzalez D.A."/>
            <person name="Hamid H."/>
            <person name="Hawkins E.S."/>
            <person name="Hirani K."/>
            <person name="Hogues M.E."/>
            <person name="Hollins B."/>
            <person name="Hsiao C.-H."/>
            <person name="Jabil R."/>
            <person name="James M.L."/>
            <person name="Jhangiani S.N."/>
            <person name="Johnson B."/>
            <person name="Johnson Q."/>
            <person name="Joshi V."/>
            <person name="Kalu J.B."/>
            <person name="Kam C."/>
            <person name="Kashfia A."/>
            <person name="Keebler J."/>
            <person name="Kisamo H."/>
            <person name="Kovar C.L."/>
            <person name="Lago L.A."/>
            <person name="Lai C.-Y."/>
            <person name="Laidlaw J."/>
            <person name="Lara F."/>
            <person name="Le T.-K."/>
            <person name="Lee S.L."/>
            <person name="Legall F.H."/>
            <person name="Lemon S.J."/>
            <person name="Lewis L.R."/>
            <person name="Li B."/>
            <person name="Liu Y."/>
            <person name="Liu Y.-S."/>
            <person name="Lopez J."/>
            <person name="Lozado R.J."/>
            <person name="Lu J."/>
            <person name="Madu R.C."/>
            <person name="Maheshwari M."/>
            <person name="Maheshwari R."/>
            <person name="Malloy K."/>
            <person name="Martinez E."/>
            <person name="Mathew T."/>
            <person name="Mercado I.C."/>
            <person name="Mercado C."/>
            <person name="Meyer B."/>
            <person name="Montgomery K."/>
            <person name="Morgan M.B."/>
            <person name="Munidasa M."/>
            <person name="Nazareth L.V."/>
            <person name="Nelson J."/>
            <person name="Ng B.M."/>
            <person name="Nguyen N.B."/>
            <person name="Nguyen P.Q."/>
            <person name="Nguyen T."/>
            <person name="Obregon M."/>
            <person name="Okwuonu G.O."/>
            <person name="Onwere C.G."/>
            <person name="Orozco G."/>
            <person name="Parra A."/>
            <person name="Patel S."/>
            <person name="Patil S."/>
            <person name="Perez A."/>
            <person name="Perez Y."/>
            <person name="Pham C."/>
            <person name="Primus E.L."/>
            <person name="Pu L.-L."/>
            <person name="Puazo M."/>
            <person name="Qin X."/>
            <person name="Quiroz J.B."/>
            <person name="Reese J."/>
            <person name="Richards S."/>
            <person name="Rives C.M."/>
            <person name="Robberts R."/>
            <person name="Ruiz S.J."/>
            <person name="Ruiz M.J."/>
            <person name="Santibanez J."/>
            <person name="Schneider B.W."/>
            <person name="Sisson I."/>
            <person name="Smith M."/>
            <person name="Sodergren E."/>
            <person name="Song X.-Z."/>
            <person name="Song B.B."/>
            <person name="Summersgill H."/>
            <person name="Thelus R."/>
            <person name="Thornton R.D."/>
            <person name="Trejos Z.Y."/>
            <person name="Usmani K."/>
            <person name="Vattathil S."/>
            <person name="Villasana D."/>
            <person name="Walker D.L."/>
            <person name="Wang S."/>
            <person name="Wang K."/>
            <person name="White C.S."/>
            <person name="Williams A.C."/>
            <person name="Williamson J."/>
            <person name="Wilson K."/>
            <person name="Woghiren I.O."/>
            <person name="Woodworth J.R."/>
            <person name="Worley K.C."/>
            <person name="Wright R.A."/>
            <person name="Wu W."/>
            <person name="Young L."/>
            <person name="Zhang L."/>
            <person name="Zhang J."/>
            <person name="Zhu Y."/>
            <person name="Muzny D.M."/>
            <person name="Weinstock G."/>
            <person name="Gibbs R.A."/>
        </authorList>
    </citation>
    <scope>NUCLEOTIDE SEQUENCE [LARGE SCALE GENOMIC DNA]</scope>
    <source>
        <strain evidence="2">LSR1</strain>
    </source>
</reference>
<sequence length="525" mass="61111">MKENVLKPMASVFKKLVEKDINQPLQLSKILKFETVILDPFIYCSTEHRLNNWLRQINLLSPLHQFTINNEIVPMDHAGNITYDEKITKGALLPIKQQFKWYFEHDNNFKLHYDELLKYEQSDSDVISNFVQGKLWKEKITLYEGKIVFPYFLYVDEFEINNPLGSHANVQSIAAVYYNFPLATNNSKLSSIFLAALIKSIDIKEFGNDKCFKILINELNELENIGLNISTEHGDFRVHFLLGLVLGDNLGLNSLLEFSKSFSANYYCRFCKIHKSVANELYEEDASVMRNIQNYSEDVAKMCFSETGIYNQSIMNSLNSFHVTKNFCADSMHDLFEGVCHYDMCHIIKYYTSTVKLFSLTTLNNRKANFNYGTIEVGNISPNITELHLNKFHLKMTAREMMTFVHFFSLMVGDLIPDNCEVWNFFLTLLKIVDLIMAYTFTENSILNLKQLIKQHNSLYVTLFGDNLKPKHHFLIHYPTIIQYSGPPRSYWCMRFEGKHKEIKMYARSTCSRKNITLTLAKKCS</sequence>
<accession>A0A8R2B806</accession>
<dbReference type="RefSeq" id="XP_008185631.1">
    <property type="nucleotide sequence ID" value="XM_008187409.1"/>
</dbReference>
<evidence type="ECO:0000313" key="1">
    <source>
        <dbReference type="EnsemblMetazoa" id="XP_008185631.1"/>
    </source>
</evidence>